<feature type="non-terminal residue" evidence="1">
    <location>
        <position position="168"/>
    </location>
</feature>
<dbReference type="EMBL" id="BARV01031142">
    <property type="protein sequence ID" value="GAI34434.1"/>
    <property type="molecule type" value="Genomic_DNA"/>
</dbReference>
<evidence type="ECO:0000313" key="1">
    <source>
        <dbReference type="EMBL" id="GAI34434.1"/>
    </source>
</evidence>
<sequence length="168" mass="19403">MSHTLHREGSIKSLEKDYCLLITPYKGCNNIQAEKKIKKFVDIIFDVGPVNFRFYRVPKEGEFNLPITKQKILNYKKQVYDNTKIRCVFDDKKKIKEVIKQIYKTNYGLSVVISGPRKEIESILKEINIQPHSINIAMGTYGLTKELPDPNFRKFTTMCGHGLVSPGF</sequence>
<organism evidence="1">
    <name type="scientific">marine sediment metagenome</name>
    <dbReference type="NCBI Taxonomy" id="412755"/>
    <lineage>
        <taxon>unclassified sequences</taxon>
        <taxon>metagenomes</taxon>
        <taxon>ecological metagenomes</taxon>
    </lineage>
</organism>
<protein>
    <submittedName>
        <fullName evidence="1">Uncharacterized protein</fullName>
    </submittedName>
</protein>
<proteinExistence type="predicted"/>
<reference evidence="1" key="1">
    <citation type="journal article" date="2014" name="Front. Microbiol.">
        <title>High frequency of phylogenetically diverse reductive dehalogenase-homologous genes in deep subseafloor sedimentary metagenomes.</title>
        <authorList>
            <person name="Kawai M."/>
            <person name="Futagami T."/>
            <person name="Toyoda A."/>
            <person name="Takaki Y."/>
            <person name="Nishi S."/>
            <person name="Hori S."/>
            <person name="Arai W."/>
            <person name="Tsubouchi T."/>
            <person name="Morono Y."/>
            <person name="Uchiyama I."/>
            <person name="Ito T."/>
            <person name="Fujiyama A."/>
            <person name="Inagaki F."/>
            <person name="Takami H."/>
        </authorList>
    </citation>
    <scope>NUCLEOTIDE SEQUENCE</scope>
    <source>
        <strain evidence="1">Expedition CK06-06</strain>
    </source>
</reference>
<dbReference type="AlphaFoldDB" id="X1PU92"/>
<gene>
    <name evidence="1" type="ORF">S06H3_49334</name>
</gene>
<name>X1PU92_9ZZZZ</name>
<accession>X1PU92</accession>
<comment type="caution">
    <text evidence="1">The sequence shown here is derived from an EMBL/GenBank/DDBJ whole genome shotgun (WGS) entry which is preliminary data.</text>
</comment>